<organism evidence="1 2">
    <name type="scientific">Vreelandella glaciei</name>
    <dbReference type="NCBI Taxonomy" id="186761"/>
    <lineage>
        <taxon>Bacteria</taxon>
        <taxon>Pseudomonadati</taxon>
        <taxon>Pseudomonadota</taxon>
        <taxon>Gammaproteobacteria</taxon>
        <taxon>Oceanospirillales</taxon>
        <taxon>Halomonadaceae</taxon>
        <taxon>Vreelandella</taxon>
    </lineage>
</organism>
<reference evidence="1 2" key="1">
    <citation type="journal article" date="2003" name="Extremophiles">
        <title>Halomonas glaciei sp. nov. isolated from fast ice of Adelie Land, Antarctica.</title>
        <authorList>
            <person name="Reddy G.S."/>
            <person name="Raghavan P.U."/>
            <person name="Sarita N.B."/>
            <person name="Prakash J.S."/>
            <person name="Nagesh N."/>
            <person name="Delille D."/>
            <person name="Shivaji S."/>
        </authorList>
    </citation>
    <scope>NUCLEOTIDE SEQUENCE [LARGE SCALE GENOMIC DNA]</scope>
    <source>
        <strain evidence="1 2">DD39</strain>
    </source>
</reference>
<proteinExistence type="predicted"/>
<name>A0A7Z0LXI3_9GAMM</name>
<sequence>MTEEEAKIIIEKISIPRIKTYTDIGFPENSEELILAYFYIQEISSHFFVPLQILEISLRNAIHDALTKRFNKRYPGKKWYNNVHHTHTSVLMLNSAKQKTEDRSGSHYSDDDLVANLSFGFWVYMLDVKHRTPNYPYSFWQYEAGNIFPGNHGKTIGELFSNFKKIIKIRNRLYHHEPVWKNSRPVKDFRGAISRLEREYQIIFDAIGWISPEKKIYMENELDFKNKFKACCDQYRHHK</sequence>
<comment type="caution">
    <text evidence="1">The sequence shown here is derived from an EMBL/GenBank/DDBJ whole genome shotgun (WGS) entry which is preliminary data.</text>
</comment>
<evidence type="ECO:0000313" key="1">
    <source>
        <dbReference type="EMBL" id="NYS80495.1"/>
    </source>
</evidence>
<dbReference type="EMBL" id="JACCDE010000062">
    <property type="protein sequence ID" value="NYS80495.1"/>
    <property type="molecule type" value="Genomic_DNA"/>
</dbReference>
<keyword evidence="2" id="KW-1185">Reference proteome</keyword>
<gene>
    <name evidence="1" type="ORF">HZS80_22830</name>
</gene>
<dbReference type="RefSeq" id="WP_179917414.1">
    <property type="nucleotide sequence ID" value="NZ_JACCDE010000062.1"/>
</dbReference>
<protein>
    <submittedName>
        <fullName evidence="1">Abi family protein</fullName>
    </submittedName>
</protein>
<dbReference type="Proteomes" id="UP000526892">
    <property type="component" value="Unassembled WGS sequence"/>
</dbReference>
<dbReference type="AlphaFoldDB" id="A0A7Z0LXI3"/>
<accession>A0A7Z0LXI3</accession>
<evidence type="ECO:0000313" key="2">
    <source>
        <dbReference type="Proteomes" id="UP000526892"/>
    </source>
</evidence>